<proteinExistence type="predicted"/>
<name>A0A326U078_THEHA</name>
<organism evidence="1 2">
    <name type="scientific">Thermosporothrix hazakensis</name>
    <dbReference type="NCBI Taxonomy" id="644383"/>
    <lineage>
        <taxon>Bacteria</taxon>
        <taxon>Bacillati</taxon>
        <taxon>Chloroflexota</taxon>
        <taxon>Ktedonobacteria</taxon>
        <taxon>Ktedonobacterales</taxon>
        <taxon>Thermosporotrichaceae</taxon>
        <taxon>Thermosporothrix</taxon>
    </lineage>
</organism>
<evidence type="ECO:0000313" key="2">
    <source>
        <dbReference type="Proteomes" id="UP000248806"/>
    </source>
</evidence>
<accession>A0A326U078</accession>
<evidence type="ECO:0000313" key="1">
    <source>
        <dbReference type="EMBL" id="PZW22538.1"/>
    </source>
</evidence>
<reference evidence="1 2" key="1">
    <citation type="submission" date="2018-06" db="EMBL/GenBank/DDBJ databases">
        <title>Genomic Encyclopedia of Archaeal and Bacterial Type Strains, Phase II (KMG-II): from individual species to whole genera.</title>
        <authorList>
            <person name="Goeker M."/>
        </authorList>
    </citation>
    <scope>NUCLEOTIDE SEQUENCE [LARGE SCALE GENOMIC DNA]</scope>
    <source>
        <strain evidence="1 2">ATCC BAA-1881</strain>
    </source>
</reference>
<keyword evidence="2" id="KW-1185">Reference proteome</keyword>
<dbReference type="Proteomes" id="UP000248806">
    <property type="component" value="Unassembled WGS sequence"/>
</dbReference>
<protein>
    <submittedName>
        <fullName evidence="1">Uncharacterized protein</fullName>
    </submittedName>
</protein>
<sequence length="76" mass="8901">MQHVFRCFIKLIEVSTPDNMRSIGRHQAFIWLPGPVYTTPMQKRMYGVRRFPVQSNIGARSNWRTASAFFSAILFH</sequence>
<dbReference type="AlphaFoldDB" id="A0A326U078"/>
<dbReference type="EMBL" id="QKUF01000032">
    <property type="protein sequence ID" value="PZW22538.1"/>
    <property type="molecule type" value="Genomic_DNA"/>
</dbReference>
<gene>
    <name evidence="1" type="ORF">EI42_05444</name>
</gene>
<comment type="caution">
    <text evidence="1">The sequence shown here is derived from an EMBL/GenBank/DDBJ whole genome shotgun (WGS) entry which is preliminary data.</text>
</comment>